<accession>A0A8T0D648</accession>
<dbReference type="GO" id="GO:0005886">
    <property type="term" value="C:plasma membrane"/>
    <property type="evidence" value="ECO:0007669"/>
    <property type="project" value="TreeGrafter"/>
</dbReference>
<evidence type="ECO:0000313" key="7">
    <source>
        <dbReference type="Proteomes" id="UP000699462"/>
    </source>
</evidence>
<keyword evidence="5" id="KW-0472">Membrane</keyword>
<evidence type="ECO:0000313" key="6">
    <source>
        <dbReference type="EMBL" id="KAF8563319.1"/>
    </source>
</evidence>
<dbReference type="EMBL" id="JTDF01012473">
    <property type="protein sequence ID" value="KAF8563319.1"/>
    <property type="molecule type" value="Genomic_DNA"/>
</dbReference>
<sequence>MSNFSSQVQKIARRSDDYEVGSPYAVDQSIPIRHFLTWLRFGPTAPTWLRLLHRVMPAEQAVHNVRCRVCRRQPLSGLRYVIIRYILCMLLLGSMIHFLA</sequence>
<keyword evidence="5" id="KW-1133">Transmembrane helix</keyword>
<dbReference type="PANTHER" id="PTHR12268:SF14">
    <property type="entry name" value="DYSTROPHIN-1"/>
    <property type="match status" value="1"/>
</dbReference>
<keyword evidence="2" id="KW-0963">Cytoplasm</keyword>
<evidence type="ECO:0000256" key="1">
    <source>
        <dbReference type="ARBA" id="ARBA00004496"/>
    </source>
</evidence>
<evidence type="ECO:0000256" key="3">
    <source>
        <dbReference type="ARBA" id="ARBA00022837"/>
    </source>
</evidence>
<comment type="caution">
    <text evidence="6">The sequence shown here is derived from an EMBL/GenBank/DDBJ whole genome shotgun (WGS) entry which is preliminary data.</text>
</comment>
<dbReference type="SUPFAM" id="SSF57850">
    <property type="entry name" value="RING/U-box"/>
    <property type="match status" value="1"/>
</dbReference>
<dbReference type="Proteomes" id="UP000699462">
    <property type="component" value="Unassembled WGS sequence"/>
</dbReference>
<organism evidence="6 7">
    <name type="scientific">Paragonimus westermani</name>
    <dbReference type="NCBI Taxonomy" id="34504"/>
    <lineage>
        <taxon>Eukaryota</taxon>
        <taxon>Metazoa</taxon>
        <taxon>Spiralia</taxon>
        <taxon>Lophotrochozoa</taxon>
        <taxon>Platyhelminthes</taxon>
        <taxon>Trematoda</taxon>
        <taxon>Digenea</taxon>
        <taxon>Plagiorchiida</taxon>
        <taxon>Troglotremata</taxon>
        <taxon>Troglotrematidae</taxon>
        <taxon>Paragonimus</taxon>
    </lineage>
</organism>
<evidence type="ECO:0000256" key="4">
    <source>
        <dbReference type="ARBA" id="ARBA00023212"/>
    </source>
</evidence>
<protein>
    <submittedName>
        <fullName evidence="6">Uncharacterized protein</fullName>
    </submittedName>
</protein>
<feature type="transmembrane region" description="Helical" evidence="5">
    <location>
        <begin position="81"/>
        <end position="99"/>
    </location>
</feature>
<name>A0A8T0D648_9TREM</name>
<keyword evidence="7" id="KW-1185">Reference proteome</keyword>
<evidence type="ECO:0000256" key="2">
    <source>
        <dbReference type="ARBA" id="ARBA00022490"/>
    </source>
</evidence>
<proteinExistence type="predicted"/>
<comment type="subcellular location">
    <subcellularLocation>
        <location evidence="1">Cytoplasm</location>
    </subcellularLocation>
</comment>
<dbReference type="OrthoDB" id="10057795at2759"/>
<keyword evidence="4" id="KW-0206">Cytoskeleton</keyword>
<dbReference type="AlphaFoldDB" id="A0A8T0D648"/>
<dbReference type="PANTHER" id="PTHR12268">
    <property type="entry name" value="E3 UBIQUITIN-PROTEIN LIGASE KCMF1"/>
    <property type="match status" value="1"/>
</dbReference>
<dbReference type="InterPro" id="IPR050774">
    <property type="entry name" value="KCMF1/Dystrophin"/>
</dbReference>
<gene>
    <name evidence="6" type="ORF">P879_12032</name>
</gene>
<keyword evidence="3" id="KW-0106">Calcium</keyword>
<evidence type="ECO:0000256" key="5">
    <source>
        <dbReference type="SAM" id="Phobius"/>
    </source>
</evidence>
<reference evidence="6 7" key="1">
    <citation type="submission" date="2019-07" db="EMBL/GenBank/DDBJ databases">
        <title>Annotation for the trematode Paragonimus westermani.</title>
        <authorList>
            <person name="Choi Y.-J."/>
        </authorList>
    </citation>
    <scope>NUCLEOTIDE SEQUENCE [LARGE SCALE GENOMIC DNA]</scope>
    <source>
        <strain evidence="6">180907_Pwestermani</strain>
    </source>
</reference>
<keyword evidence="5" id="KW-0812">Transmembrane</keyword>